<dbReference type="InterPro" id="IPR011009">
    <property type="entry name" value="Kinase-like_dom_sf"/>
</dbReference>
<protein>
    <submittedName>
        <fullName evidence="2">Phosphotransferase</fullName>
    </submittedName>
</protein>
<keyword evidence="2" id="KW-0808">Transferase</keyword>
<proteinExistence type="predicted"/>
<dbReference type="KEGG" id="pshq:F3W81_15025"/>
<dbReference type="EMBL" id="CP045201">
    <property type="protein sequence ID" value="QOL82024.1"/>
    <property type="molecule type" value="Genomic_DNA"/>
</dbReference>
<dbReference type="Proteomes" id="UP000594118">
    <property type="component" value="Chromosome"/>
</dbReference>
<keyword evidence="3" id="KW-1185">Reference proteome</keyword>
<evidence type="ECO:0000259" key="1">
    <source>
        <dbReference type="Pfam" id="PF01636"/>
    </source>
</evidence>
<organism evidence="2 3">
    <name type="scientific">Pseudooceanicola spongiae</name>
    <dbReference type="NCBI Taxonomy" id="2613965"/>
    <lineage>
        <taxon>Bacteria</taxon>
        <taxon>Pseudomonadati</taxon>
        <taxon>Pseudomonadota</taxon>
        <taxon>Alphaproteobacteria</taxon>
        <taxon>Rhodobacterales</taxon>
        <taxon>Paracoccaceae</taxon>
        <taxon>Pseudooceanicola</taxon>
    </lineage>
</organism>
<dbReference type="RefSeq" id="WP_193079939.1">
    <property type="nucleotide sequence ID" value="NZ_CP045201.1"/>
</dbReference>
<dbReference type="AlphaFoldDB" id="A0A7L9WQ91"/>
<name>A0A7L9WQ91_9RHOB</name>
<dbReference type="Gene3D" id="3.90.1200.10">
    <property type="match status" value="1"/>
</dbReference>
<feature type="domain" description="Aminoglycoside phosphotransferase" evidence="1">
    <location>
        <begin position="21"/>
        <end position="245"/>
    </location>
</feature>
<gene>
    <name evidence="2" type="ORF">F3W81_15025</name>
</gene>
<sequence length="339" mass="37787">MDRTGQKLHFVSTTDWADARIVPLAGDASMRKYDRLHKADGRTAVLMDAPPDKGEDVRPFLSIARHLLSVGLSAPQILAKDEENGFLLIEDLGDALYARVVVEQPELETTLYEAAAEALVALHQGPSPEGLKAYDPATMTQLSSLAYIWYQEGVTGKDPVGLEAFTGMFDPALQETTGTPEVVILRDYHAENLLWLPDRQGIARVGQLDFQDAMLGHRAYDLVSLLQDARRDVPPALEEAMIAHFIASSGAEPVAFRRAYDMLSVQRNLRILGVFARLCMRDGRPHYVDFIPRVWGYLMRSLEREGMVDVRQRLLNDLPTPTPQALQALKEKCATRPLP</sequence>
<dbReference type="Pfam" id="PF01636">
    <property type="entry name" value="APH"/>
    <property type="match status" value="1"/>
</dbReference>
<reference evidence="2 3" key="1">
    <citation type="submission" date="2019-10" db="EMBL/GenBank/DDBJ databases">
        <title>Pseudopuniceibacterium sp. HQ09 islated from Antarctica.</title>
        <authorList>
            <person name="Liao L."/>
            <person name="Su S."/>
            <person name="Chen B."/>
            <person name="Yu Y."/>
        </authorList>
    </citation>
    <scope>NUCLEOTIDE SEQUENCE [LARGE SCALE GENOMIC DNA]</scope>
    <source>
        <strain evidence="2 3">HQ09</strain>
    </source>
</reference>
<dbReference type="InterPro" id="IPR002575">
    <property type="entry name" value="Aminoglycoside_PTrfase"/>
</dbReference>
<evidence type="ECO:0000313" key="2">
    <source>
        <dbReference type="EMBL" id="QOL82024.1"/>
    </source>
</evidence>
<accession>A0A7L9WQ91</accession>
<dbReference type="GO" id="GO:0016740">
    <property type="term" value="F:transferase activity"/>
    <property type="evidence" value="ECO:0007669"/>
    <property type="project" value="UniProtKB-KW"/>
</dbReference>
<dbReference type="SUPFAM" id="SSF56112">
    <property type="entry name" value="Protein kinase-like (PK-like)"/>
    <property type="match status" value="1"/>
</dbReference>
<evidence type="ECO:0000313" key="3">
    <source>
        <dbReference type="Proteomes" id="UP000594118"/>
    </source>
</evidence>
<dbReference type="Gene3D" id="3.30.200.20">
    <property type="entry name" value="Phosphorylase Kinase, domain 1"/>
    <property type="match status" value="1"/>
</dbReference>